<dbReference type="EMBL" id="KV417289">
    <property type="protein sequence ID" value="KZO95459.1"/>
    <property type="molecule type" value="Genomic_DNA"/>
</dbReference>
<proteinExistence type="predicted"/>
<dbReference type="GO" id="GO:0008270">
    <property type="term" value="F:zinc ion binding"/>
    <property type="evidence" value="ECO:0007669"/>
    <property type="project" value="InterPro"/>
</dbReference>
<gene>
    <name evidence="3" type="ORF">CALVIDRAFT_500283</name>
</gene>
<sequence>MWSIKVPEDISVLLPVVKPTWGEGAAGKKIKATWLGHACFLVELPTPKGAARGPRILFDPVFSHRCSPVQFMGPSRFTPPPCTIEEIPQVDAVVISHNHYDHMDTHTLQTLRAQPAGPPHIFAPLNNDSYFRALSVPKEDFSCLDWWDERECTTVEGVKATFRLTCTPCQHFTGRSLTDRCKTLWSSWAVELLPPPTPTASPEDPTPVKVWFAGDTGYRAVPDGSSEADMPTCPVFKEIGAHFGGFDLALIPIGAYLPRQMMSPVHCAPQDSVLVYQDVGARRALGMHWGTWMLTTEPVMDPPKRLREECEKVGIEKGAFTACDSIGETVVV</sequence>
<dbReference type="PANTHER" id="PTHR15032">
    <property type="entry name" value="N-ACYL-PHOSPHATIDYLETHANOLAMINE-HYDROLYZING PHOSPHOLIPASE D"/>
    <property type="match status" value="1"/>
</dbReference>
<keyword evidence="3" id="KW-0378">Hydrolase</keyword>
<dbReference type="Pfam" id="PF12706">
    <property type="entry name" value="Lactamase_B_2"/>
    <property type="match status" value="1"/>
</dbReference>
<dbReference type="GO" id="GO:0070290">
    <property type="term" value="F:N-acylphosphatidylethanolamine-specific phospholipase D activity"/>
    <property type="evidence" value="ECO:0007669"/>
    <property type="project" value="InterPro"/>
</dbReference>
<dbReference type="Gene3D" id="3.60.15.10">
    <property type="entry name" value="Ribonuclease Z/Hydroxyacylglutathione hydrolase-like"/>
    <property type="match status" value="1"/>
</dbReference>
<dbReference type="GO" id="GO:0070292">
    <property type="term" value="P:N-acylphosphatidylethanolamine metabolic process"/>
    <property type="evidence" value="ECO:0007669"/>
    <property type="project" value="TreeGrafter"/>
</dbReference>
<evidence type="ECO:0000256" key="1">
    <source>
        <dbReference type="PIRSR" id="PIRSR038896-50"/>
    </source>
</evidence>
<protein>
    <submittedName>
        <fullName evidence="3">Metallo-hydrolase/oxidoreductase</fullName>
    </submittedName>
</protein>
<evidence type="ECO:0000313" key="4">
    <source>
        <dbReference type="Proteomes" id="UP000076738"/>
    </source>
</evidence>
<feature type="binding site" evidence="1">
    <location>
        <position position="100"/>
    </location>
    <ligand>
        <name>an N-acyl-1,2-diacyl-sn-glycero-3-phosphoethanolamine</name>
        <dbReference type="ChEBI" id="CHEBI:62537"/>
    </ligand>
</feature>
<feature type="binding site" evidence="1">
    <location>
        <position position="266"/>
    </location>
    <ligand>
        <name>an N-acyl-1,2-diacyl-sn-glycero-3-phosphoethanolamine</name>
        <dbReference type="ChEBI" id="CHEBI:62537"/>
    </ligand>
</feature>
<feature type="domain" description="Metallo-beta-lactamase" evidence="2">
    <location>
        <begin position="55"/>
        <end position="289"/>
    </location>
</feature>
<dbReference type="AlphaFoldDB" id="A0A167L993"/>
<accession>A0A167L993</accession>
<name>A0A167L993_CALVF</name>
<evidence type="ECO:0000313" key="3">
    <source>
        <dbReference type="EMBL" id="KZO95459.1"/>
    </source>
</evidence>
<dbReference type="GO" id="GO:0070291">
    <property type="term" value="P:N-acylethanolamine metabolic process"/>
    <property type="evidence" value="ECO:0007669"/>
    <property type="project" value="TreeGrafter"/>
</dbReference>
<dbReference type="PIRSF" id="PIRSF038896">
    <property type="entry name" value="NAPE-PLD"/>
    <property type="match status" value="1"/>
</dbReference>
<dbReference type="SUPFAM" id="SSF56281">
    <property type="entry name" value="Metallo-hydrolase/oxidoreductase"/>
    <property type="match status" value="1"/>
</dbReference>
<dbReference type="GO" id="GO:0005737">
    <property type="term" value="C:cytoplasm"/>
    <property type="evidence" value="ECO:0007669"/>
    <property type="project" value="TreeGrafter"/>
</dbReference>
<dbReference type="InterPro" id="IPR024884">
    <property type="entry name" value="NAPE-PLD"/>
</dbReference>
<dbReference type="PANTHER" id="PTHR15032:SF4">
    <property type="entry name" value="N-ACYL-PHOSPHATIDYLETHANOLAMINE-HYDROLYZING PHOSPHOLIPASE D"/>
    <property type="match status" value="1"/>
</dbReference>
<organism evidence="3 4">
    <name type="scientific">Calocera viscosa (strain TUFC12733)</name>
    <dbReference type="NCBI Taxonomy" id="1330018"/>
    <lineage>
        <taxon>Eukaryota</taxon>
        <taxon>Fungi</taxon>
        <taxon>Dikarya</taxon>
        <taxon>Basidiomycota</taxon>
        <taxon>Agaricomycotina</taxon>
        <taxon>Dacrymycetes</taxon>
        <taxon>Dacrymycetales</taxon>
        <taxon>Dacrymycetaceae</taxon>
        <taxon>Calocera</taxon>
    </lineage>
</organism>
<dbReference type="STRING" id="1330018.A0A167L993"/>
<evidence type="ECO:0000259" key="2">
    <source>
        <dbReference type="Pfam" id="PF12706"/>
    </source>
</evidence>
<reference evidence="3 4" key="1">
    <citation type="journal article" date="2016" name="Mol. Biol. Evol.">
        <title>Comparative Genomics of Early-Diverging Mushroom-Forming Fungi Provides Insights into the Origins of Lignocellulose Decay Capabilities.</title>
        <authorList>
            <person name="Nagy L.G."/>
            <person name="Riley R."/>
            <person name="Tritt A."/>
            <person name="Adam C."/>
            <person name="Daum C."/>
            <person name="Floudas D."/>
            <person name="Sun H."/>
            <person name="Yadav J.S."/>
            <person name="Pangilinan J."/>
            <person name="Larsson K.H."/>
            <person name="Matsuura K."/>
            <person name="Barry K."/>
            <person name="Labutti K."/>
            <person name="Kuo R."/>
            <person name="Ohm R.A."/>
            <person name="Bhattacharya S.S."/>
            <person name="Shirouzu T."/>
            <person name="Yoshinaga Y."/>
            <person name="Martin F.M."/>
            <person name="Grigoriev I.V."/>
            <person name="Hibbett D.S."/>
        </authorList>
    </citation>
    <scope>NUCLEOTIDE SEQUENCE [LARGE SCALE GENOMIC DNA]</scope>
    <source>
        <strain evidence="3 4">TUFC12733</strain>
    </source>
</reference>
<dbReference type="InterPro" id="IPR036866">
    <property type="entry name" value="RibonucZ/Hydroxyglut_hydro"/>
</dbReference>
<dbReference type="OrthoDB" id="332863at2759"/>
<keyword evidence="4" id="KW-1185">Reference proteome</keyword>
<dbReference type="InterPro" id="IPR001279">
    <property type="entry name" value="Metallo-B-lactamas"/>
</dbReference>
<dbReference type="Proteomes" id="UP000076738">
    <property type="component" value="Unassembled WGS sequence"/>
</dbReference>